<feature type="compositionally biased region" description="Gly residues" evidence="1">
    <location>
        <begin position="85"/>
        <end position="106"/>
    </location>
</feature>
<evidence type="ECO:0000256" key="1">
    <source>
        <dbReference type="SAM" id="MobiDB-lite"/>
    </source>
</evidence>
<proteinExistence type="predicted"/>
<name>A0ABN2YU85_9ACTN</name>
<evidence type="ECO:0000313" key="3">
    <source>
        <dbReference type="EMBL" id="GAA2132549.1"/>
    </source>
</evidence>
<keyword evidence="2" id="KW-0472">Membrane</keyword>
<evidence type="ECO:0000313" key="4">
    <source>
        <dbReference type="Proteomes" id="UP001501020"/>
    </source>
</evidence>
<reference evidence="3 4" key="1">
    <citation type="journal article" date="2019" name="Int. J. Syst. Evol. Microbiol.">
        <title>The Global Catalogue of Microorganisms (GCM) 10K type strain sequencing project: providing services to taxonomists for standard genome sequencing and annotation.</title>
        <authorList>
            <consortium name="The Broad Institute Genomics Platform"/>
            <consortium name="The Broad Institute Genome Sequencing Center for Infectious Disease"/>
            <person name="Wu L."/>
            <person name="Ma J."/>
        </authorList>
    </citation>
    <scope>NUCLEOTIDE SEQUENCE [LARGE SCALE GENOMIC DNA]</scope>
    <source>
        <strain evidence="3 4">JCM 13850</strain>
    </source>
</reference>
<organism evidence="3 4">
    <name type="scientific">Actinomadura napierensis</name>
    <dbReference type="NCBI Taxonomy" id="267854"/>
    <lineage>
        <taxon>Bacteria</taxon>
        <taxon>Bacillati</taxon>
        <taxon>Actinomycetota</taxon>
        <taxon>Actinomycetes</taxon>
        <taxon>Streptosporangiales</taxon>
        <taxon>Thermomonosporaceae</taxon>
        <taxon>Actinomadura</taxon>
    </lineage>
</organism>
<dbReference type="EMBL" id="BAAAMR010000018">
    <property type="protein sequence ID" value="GAA2132549.1"/>
    <property type="molecule type" value="Genomic_DNA"/>
</dbReference>
<gene>
    <name evidence="3" type="ORF">GCM10009727_25480</name>
</gene>
<feature type="transmembrane region" description="Helical" evidence="2">
    <location>
        <begin position="151"/>
        <end position="172"/>
    </location>
</feature>
<evidence type="ECO:0000256" key="2">
    <source>
        <dbReference type="SAM" id="Phobius"/>
    </source>
</evidence>
<protein>
    <submittedName>
        <fullName evidence="3">Uncharacterized protein</fullName>
    </submittedName>
</protein>
<keyword evidence="2" id="KW-1133">Transmembrane helix</keyword>
<dbReference type="Proteomes" id="UP001501020">
    <property type="component" value="Unassembled WGS sequence"/>
</dbReference>
<dbReference type="RefSeq" id="WP_344265393.1">
    <property type="nucleotide sequence ID" value="NZ_BAAAMR010000018.1"/>
</dbReference>
<feature type="region of interest" description="Disordered" evidence="1">
    <location>
        <begin position="1"/>
        <end position="120"/>
    </location>
</feature>
<comment type="caution">
    <text evidence="3">The sequence shown here is derived from an EMBL/GenBank/DDBJ whole genome shotgun (WGS) entry which is preliminary data.</text>
</comment>
<accession>A0ABN2YU85</accession>
<keyword evidence="2" id="KW-0812">Transmembrane</keyword>
<sequence>MAESPPRPDVPGAVPDDEPGRQQVVEDGGPPGGFTAAPAPWGTSPPWWSADSRDGTGPQLLANGTGPQPLAGGTGGHRLPVPANGTGGHPIPGGTGGHALPGGTGGHPLPNGTGPFVLPGENGPQGMRTPLGAAVPGGMPPERERRQVSGLLLGAGIGAALVAVLMVGVLAFKPDEPAARKGPGAASAAASTHKITALPRAGGMARDATAPAASAAYPFVMAAVEAAGVTAPGNGMAVYTEKPVGRVSVLFVGGTRPAGDPAAFLRRLRPSTFLSGEEGNPGQNGGKAECGTFAVLAGTHTYCAWATRDSYGVVASDVPTRNPDFSLMDDVMRRIRKDVEKPAR</sequence>
<keyword evidence="4" id="KW-1185">Reference proteome</keyword>